<comment type="caution">
    <text evidence="3">The sequence shown here is derived from an EMBL/GenBank/DDBJ whole genome shotgun (WGS) entry which is preliminary data.</text>
</comment>
<feature type="chain" id="PRO_5047462767" description="DUF1795 domain-containing protein" evidence="2">
    <location>
        <begin position="25"/>
        <end position="212"/>
    </location>
</feature>
<gene>
    <name evidence="3" type="ORF">ACFSCS_12465</name>
</gene>
<name>A0ABW4RZ45_9ACTN</name>
<keyword evidence="4" id="KW-1185">Reference proteome</keyword>
<proteinExistence type="predicted"/>
<dbReference type="RefSeq" id="WP_343874369.1">
    <property type="nucleotide sequence ID" value="NZ_BAAAIX010000026.1"/>
</dbReference>
<evidence type="ECO:0008006" key="5">
    <source>
        <dbReference type="Google" id="ProtNLM"/>
    </source>
</evidence>
<dbReference type="Proteomes" id="UP001597326">
    <property type="component" value="Unassembled WGS sequence"/>
</dbReference>
<sequence length="212" mass="22269">MSHPRLLLPAVLLLGGCLTLSACSQDSAQQGSSPAATPSAQAVSSGPVQPNIWLTTPATGSPVTGKGYGFKLPAGWADITQQIRSSQPEAGFDVAVQDATDSDGFASYFTVLSSGVADMVGRTGFADFLKEELEGSGATGVVVLPETSLDGSRTLRLRGEMTQGKLTWHTEQWVVSHGQDTYVITFAANQKTTDAKMAEIFGPVVSSWKWSA</sequence>
<evidence type="ECO:0000313" key="3">
    <source>
        <dbReference type="EMBL" id="MFD1890989.1"/>
    </source>
</evidence>
<dbReference type="PROSITE" id="PS51257">
    <property type="entry name" value="PROKAR_LIPOPROTEIN"/>
    <property type="match status" value="1"/>
</dbReference>
<keyword evidence="2" id="KW-0732">Signal</keyword>
<evidence type="ECO:0000256" key="1">
    <source>
        <dbReference type="SAM" id="MobiDB-lite"/>
    </source>
</evidence>
<evidence type="ECO:0000256" key="2">
    <source>
        <dbReference type="SAM" id="SignalP"/>
    </source>
</evidence>
<organism evidence="3 4">
    <name type="scientific">Luteococcus peritonei</name>
    <dbReference type="NCBI Taxonomy" id="88874"/>
    <lineage>
        <taxon>Bacteria</taxon>
        <taxon>Bacillati</taxon>
        <taxon>Actinomycetota</taxon>
        <taxon>Actinomycetes</taxon>
        <taxon>Propionibacteriales</taxon>
        <taxon>Propionibacteriaceae</taxon>
        <taxon>Luteococcus</taxon>
    </lineage>
</organism>
<reference evidence="4" key="1">
    <citation type="journal article" date="2019" name="Int. J. Syst. Evol. Microbiol.">
        <title>The Global Catalogue of Microorganisms (GCM) 10K type strain sequencing project: providing services to taxonomists for standard genome sequencing and annotation.</title>
        <authorList>
            <consortium name="The Broad Institute Genomics Platform"/>
            <consortium name="The Broad Institute Genome Sequencing Center for Infectious Disease"/>
            <person name="Wu L."/>
            <person name="Ma J."/>
        </authorList>
    </citation>
    <scope>NUCLEOTIDE SEQUENCE [LARGE SCALE GENOMIC DNA]</scope>
    <source>
        <strain evidence="4">CAIM 431</strain>
    </source>
</reference>
<dbReference type="EMBL" id="JBHUFZ010000028">
    <property type="protein sequence ID" value="MFD1890989.1"/>
    <property type="molecule type" value="Genomic_DNA"/>
</dbReference>
<evidence type="ECO:0000313" key="4">
    <source>
        <dbReference type="Proteomes" id="UP001597326"/>
    </source>
</evidence>
<feature type="signal peptide" evidence="2">
    <location>
        <begin position="1"/>
        <end position="24"/>
    </location>
</feature>
<feature type="region of interest" description="Disordered" evidence="1">
    <location>
        <begin position="28"/>
        <end position="48"/>
    </location>
</feature>
<protein>
    <recommendedName>
        <fullName evidence="5">DUF1795 domain-containing protein</fullName>
    </recommendedName>
</protein>
<accession>A0ABW4RZ45</accession>